<keyword evidence="2" id="KW-1185">Reference proteome</keyword>
<organism evidence="1 2">
    <name type="scientific">Ancylostoma duodenale</name>
    <dbReference type="NCBI Taxonomy" id="51022"/>
    <lineage>
        <taxon>Eukaryota</taxon>
        <taxon>Metazoa</taxon>
        <taxon>Ecdysozoa</taxon>
        <taxon>Nematoda</taxon>
        <taxon>Chromadorea</taxon>
        <taxon>Rhabditida</taxon>
        <taxon>Rhabditina</taxon>
        <taxon>Rhabditomorpha</taxon>
        <taxon>Strongyloidea</taxon>
        <taxon>Ancylostomatidae</taxon>
        <taxon>Ancylostomatinae</taxon>
        <taxon>Ancylostoma</taxon>
    </lineage>
</organism>
<dbReference type="InterPro" id="IPR016185">
    <property type="entry name" value="PreATP-grasp_dom_sf"/>
</dbReference>
<dbReference type="InterPro" id="IPR000115">
    <property type="entry name" value="PRibGlycinamide_synth"/>
</dbReference>
<dbReference type="OrthoDB" id="2018833at2759"/>
<gene>
    <name evidence="1" type="ORF">ANCDUO_26601</name>
</gene>
<dbReference type="PANTHER" id="PTHR43472:SF1">
    <property type="entry name" value="PHOSPHORIBOSYLAMINE--GLYCINE LIGASE, CHLOROPLASTIC"/>
    <property type="match status" value="1"/>
</dbReference>
<protein>
    <submittedName>
        <fullName evidence="1">Uncharacterized protein</fullName>
    </submittedName>
</protein>
<name>A0A0C2BI22_9BILA</name>
<dbReference type="SUPFAM" id="SSF52440">
    <property type="entry name" value="PreATP-grasp domain"/>
    <property type="match status" value="1"/>
</dbReference>
<proteinExistence type="predicted"/>
<dbReference type="PANTHER" id="PTHR43472">
    <property type="entry name" value="PHOSPHORIBOSYLAMINE--GLYCINE LIGASE"/>
    <property type="match status" value="1"/>
</dbReference>
<evidence type="ECO:0000313" key="1">
    <source>
        <dbReference type="EMBL" id="KIH43393.1"/>
    </source>
</evidence>
<sequence>MFLDVPNLPAPDIDAVVADDVVKFCQREDVSLIVVGPEGPLADGFVDQIGGRVLFLAQQKKERCWRYCKISHFWNVQEASKIFSKTFMRDFGLSTARFAQFDDIRNAKAFIEK</sequence>
<accession>A0A0C2BI22</accession>
<dbReference type="GO" id="GO:0009113">
    <property type="term" value="P:purine nucleobase biosynthetic process"/>
    <property type="evidence" value="ECO:0007669"/>
    <property type="project" value="InterPro"/>
</dbReference>
<dbReference type="Gene3D" id="3.40.50.20">
    <property type="match status" value="1"/>
</dbReference>
<dbReference type="GO" id="GO:0004637">
    <property type="term" value="F:phosphoribosylamine-glycine ligase activity"/>
    <property type="evidence" value="ECO:0007669"/>
    <property type="project" value="InterPro"/>
</dbReference>
<dbReference type="Proteomes" id="UP000054047">
    <property type="component" value="Unassembled WGS sequence"/>
</dbReference>
<evidence type="ECO:0000313" key="2">
    <source>
        <dbReference type="Proteomes" id="UP000054047"/>
    </source>
</evidence>
<reference evidence="1 2" key="1">
    <citation type="submission" date="2013-12" db="EMBL/GenBank/DDBJ databases">
        <title>Draft genome of the parsitic nematode Ancylostoma duodenale.</title>
        <authorList>
            <person name="Mitreva M."/>
        </authorList>
    </citation>
    <scope>NUCLEOTIDE SEQUENCE [LARGE SCALE GENOMIC DNA]</scope>
    <source>
        <strain evidence="1 2">Zhejiang</strain>
    </source>
</reference>
<dbReference type="AlphaFoldDB" id="A0A0C2BI22"/>
<dbReference type="EMBL" id="KN786236">
    <property type="protein sequence ID" value="KIH43393.1"/>
    <property type="molecule type" value="Genomic_DNA"/>
</dbReference>